<dbReference type="AlphaFoldDB" id="A0A1X6NWL9"/>
<reference evidence="1 2" key="1">
    <citation type="submission" date="2017-03" db="EMBL/GenBank/DDBJ databases">
        <title>WGS assembly of Porphyra umbilicalis.</title>
        <authorList>
            <person name="Brawley S.H."/>
            <person name="Blouin N.A."/>
            <person name="Ficko-Blean E."/>
            <person name="Wheeler G.L."/>
            <person name="Lohr M."/>
            <person name="Goodson H.V."/>
            <person name="Jenkins J.W."/>
            <person name="Blaby-Haas C.E."/>
            <person name="Helliwell K.E."/>
            <person name="Chan C."/>
            <person name="Marriage T."/>
            <person name="Bhattacharya D."/>
            <person name="Klein A.S."/>
            <person name="Badis Y."/>
            <person name="Brodie J."/>
            <person name="Cao Y."/>
            <person name="Collen J."/>
            <person name="Dittami S.M."/>
            <person name="Gachon C.M."/>
            <person name="Green B.R."/>
            <person name="Karpowicz S."/>
            <person name="Kim J.W."/>
            <person name="Kudahl U."/>
            <person name="Lin S."/>
            <person name="Michel G."/>
            <person name="Mittag M."/>
            <person name="Olson B.J."/>
            <person name="Pangilinan J."/>
            <person name="Peng Y."/>
            <person name="Qiu H."/>
            <person name="Shu S."/>
            <person name="Singer J.T."/>
            <person name="Smith A.G."/>
            <person name="Sprecher B.N."/>
            <person name="Wagner V."/>
            <person name="Wang W."/>
            <person name="Wang Z.-Y."/>
            <person name="Yan J."/>
            <person name="Yarish C."/>
            <person name="Zoeuner-Riek S."/>
            <person name="Zhuang Y."/>
            <person name="Zou Y."/>
            <person name="Lindquist E.A."/>
            <person name="Grimwood J."/>
            <person name="Barry K."/>
            <person name="Rokhsar D.S."/>
            <person name="Schmutz J."/>
            <person name="Stiller J.W."/>
            <person name="Grossman A.R."/>
            <person name="Prochnik S.E."/>
        </authorList>
    </citation>
    <scope>NUCLEOTIDE SEQUENCE [LARGE SCALE GENOMIC DNA]</scope>
    <source>
        <strain evidence="1">4086291</strain>
    </source>
</reference>
<organism evidence="1 2">
    <name type="scientific">Porphyra umbilicalis</name>
    <name type="common">Purple laver</name>
    <name type="synonym">Red alga</name>
    <dbReference type="NCBI Taxonomy" id="2786"/>
    <lineage>
        <taxon>Eukaryota</taxon>
        <taxon>Rhodophyta</taxon>
        <taxon>Bangiophyceae</taxon>
        <taxon>Bangiales</taxon>
        <taxon>Bangiaceae</taxon>
        <taxon>Porphyra</taxon>
    </lineage>
</organism>
<protein>
    <submittedName>
        <fullName evidence="1">Uncharacterized protein</fullName>
    </submittedName>
</protein>
<name>A0A1X6NWL9_PORUM</name>
<proteinExistence type="predicted"/>
<dbReference type="Proteomes" id="UP000218209">
    <property type="component" value="Unassembled WGS sequence"/>
</dbReference>
<dbReference type="EMBL" id="KV919028">
    <property type="protein sequence ID" value="OSX72972.1"/>
    <property type="molecule type" value="Genomic_DNA"/>
</dbReference>
<evidence type="ECO:0000313" key="2">
    <source>
        <dbReference type="Proteomes" id="UP000218209"/>
    </source>
</evidence>
<keyword evidence="2" id="KW-1185">Reference proteome</keyword>
<evidence type="ECO:0000313" key="1">
    <source>
        <dbReference type="EMBL" id="OSX72972.1"/>
    </source>
</evidence>
<accession>A0A1X6NWL9</accession>
<gene>
    <name evidence="1" type="ORF">BU14_0390s0009</name>
</gene>
<sequence length="179" mass="18995">MAGGTSTASSSSCGRCLLVGGGLVNLPPRRRLLPPVSRAAAASDAPAGPAAAAVAATPAAGCTNEWSVSRRTLKLAGEKPCDFPMLRLTQKDDRLLNALVPSAVKSSFTPHLTCMQQALVVLARAIVYLERTVPSSCRAENSWAVIRLLAKASDILHATKKRRERRRALARDPRSHPHG</sequence>